<keyword evidence="8" id="KW-0482">Metalloprotease</keyword>
<comment type="cofactor">
    <cofactor evidence="1">
        <name>Zn(2+)</name>
        <dbReference type="ChEBI" id="CHEBI:29105"/>
    </cofactor>
</comment>
<dbReference type="CDD" id="cd03888">
    <property type="entry name" value="M20_PepV"/>
    <property type="match status" value="1"/>
</dbReference>
<keyword evidence="5 9" id="KW-0378">Hydrolase</keyword>
<evidence type="ECO:0000256" key="6">
    <source>
        <dbReference type="ARBA" id="ARBA00022833"/>
    </source>
</evidence>
<accession>A0ABW4J817</accession>
<keyword evidence="7 9" id="KW-0224">Dipeptidase</keyword>
<dbReference type="NCBIfam" id="TIGR01887">
    <property type="entry name" value="dipeptidaselike"/>
    <property type="match status" value="1"/>
</dbReference>
<sequence>MSINWEQEANAYKDDLMRDLIELLKIESVRDIEHKTADFPLGPGPAKALHKVLEFGQRDGFNTKNIKNVAGRIEFGQGDEILGVLAHVDVVPAGDGWETAPFEPVIKDGNIIARGTSDDKGPLIAAYYALKILKKLNIAPKQKIHFIIGTDEESEWVGLNEYLKDEPTPDYGFSPDAAFPIINGEKGIVSFVLTEKLTAAAPADYTLIRFQSGIRDNMVPHAATAVVKHAQDVAFEKAFQTYLTKNKLTGTITFADEAYTLELHGKGAHAAHPQEGRNGATFLGQFLKDFAFDANGATYLTTIGTTLHEDVPGKKIGIVFTDDLMGPLTACPTVFDYNTATQTATITVNIRYPQGTDTKTIGAQMTDVLGTDFAVNDKPHQEVPHYVSGQDPLVKTLLDVYGDHTGLPKQEVIVGGGTYGRALKRGVAFGAQFPDTKDLMHQANEAMPIDEILKSTAIYADAIYRLTK</sequence>
<dbReference type="InterPro" id="IPR036264">
    <property type="entry name" value="Bact_exopeptidase_dim_dom"/>
</dbReference>
<dbReference type="Gene3D" id="3.40.630.10">
    <property type="entry name" value="Zn peptidases"/>
    <property type="match status" value="1"/>
</dbReference>
<name>A0ABW4J817_9LACO</name>
<dbReference type="InterPro" id="IPR010964">
    <property type="entry name" value="M20A_pepV-rel"/>
</dbReference>
<gene>
    <name evidence="9" type="primary">pepV</name>
    <name evidence="9" type="ORF">ACFQ5M_06365</name>
</gene>
<evidence type="ECO:0000256" key="5">
    <source>
        <dbReference type="ARBA" id="ARBA00022801"/>
    </source>
</evidence>
<dbReference type="SUPFAM" id="SSF55031">
    <property type="entry name" value="Bacterial exopeptidase dimerisation domain"/>
    <property type="match status" value="1"/>
</dbReference>
<dbReference type="RefSeq" id="WP_125713706.1">
    <property type="nucleotide sequence ID" value="NZ_JBHTOP010000022.1"/>
</dbReference>
<dbReference type="EC" id="3.4.13.-" evidence="9"/>
<evidence type="ECO:0000256" key="8">
    <source>
        <dbReference type="ARBA" id="ARBA00023049"/>
    </source>
</evidence>
<keyword evidence="10" id="KW-1185">Reference proteome</keyword>
<evidence type="ECO:0000256" key="2">
    <source>
        <dbReference type="ARBA" id="ARBA00006247"/>
    </source>
</evidence>
<dbReference type="Gene3D" id="3.30.70.360">
    <property type="match status" value="2"/>
</dbReference>
<reference evidence="10" key="1">
    <citation type="journal article" date="2019" name="Int. J. Syst. Evol. Microbiol.">
        <title>The Global Catalogue of Microorganisms (GCM) 10K type strain sequencing project: providing services to taxonomists for standard genome sequencing and annotation.</title>
        <authorList>
            <consortium name="The Broad Institute Genomics Platform"/>
            <consortium name="The Broad Institute Genome Sequencing Center for Infectious Disease"/>
            <person name="Wu L."/>
            <person name="Ma J."/>
        </authorList>
    </citation>
    <scope>NUCLEOTIDE SEQUENCE [LARGE SCALE GENOMIC DNA]</scope>
    <source>
        <strain evidence="10">CCM 8896</strain>
    </source>
</reference>
<keyword evidence="3" id="KW-0645">Protease</keyword>
<evidence type="ECO:0000256" key="7">
    <source>
        <dbReference type="ARBA" id="ARBA00022997"/>
    </source>
</evidence>
<evidence type="ECO:0000313" key="10">
    <source>
        <dbReference type="Proteomes" id="UP001597267"/>
    </source>
</evidence>
<evidence type="ECO:0000256" key="3">
    <source>
        <dbReference type="ARBA" id="ARBA00022670"/>
    </source>
</evidence>
<dbReference type="Pfam" id="PF01546">
    <property type="entry name" value="Peptidase_M20"/>
    <property type="match status" value="1"/>
</dbReference>
<organism evidence="9 10">
    <name type="scientific">Agrilactobacillus yilanensis</name>
    <dbReference type="NCBI Taxonomy" id="2485997"/>
    <lineage>
        <taxon>Bacteria</taxon>
        <taxon>Bacillati</taxon>
        <taxon>Bacillota</taxon>
        <taxon>Bacilli</taxon>
        <taxon>Lactobacillales</taxon>
        <taxon>Lactobacillaceae</taxon>
        <taxon>Agrilactobacillus</taxon>
    </lineage>
</organism>
<dbReference type="GO" id="GO:0016805">
    <property type="term" value="F:dipeptidase activity"/>
    <property type="evidence" value="ECO:0007669"/>
    <property type="project" value="UniProtKB-KW"/>
</dbReference>
<dbReference type="PANTHER" id="PTHR43808">
    <property type="entry name" value="ACETYLORNITHINE DEACETYLASE"/>
    <property type="match status" value="1"/>
</dbReference>
<proteinExistence type="inferred from homology"/>
<dbReference type="NCBIfam" id="NF005591">
    <property type="entry name" value="PRK07318.1"/>
    <property type="match status" value="1"/>
</dbReference>
<dbReference type="PROSITE" id="PS00758">
    <property type="entry name" value="ARGE_DAPE_CPG2_1"/>
    <property type="match status" value="1"/>
</dbReference>
<dbReference type="PROSITE" id="PS00759">
    <property type="entry name" value="ARGE_DAPE_CPG2_2"/>
    <property type="match status" value="1"/>
</dbReference>
<keyword evidence="6" id="KW-0862">Zinc</keyword>
<comment type="similarity">
    <text evidence="2">Belongs to the peptidase M20A family.</text>
</comment>
<evidence type="ECO:0000256" key="1">
    <source>
        <dbReference type="ARBA" id="ARBA00001947"/>
    </source>
</evidence>
<dbReference type="PANTHER" id="PTHR43808:SF31">
    <property type="entry name" value="N-ACETYL-L-CITRULLINE DEACETYLASE"/>
    <property type="match status" value="1"/>
</dbReference>
<dbReference type="EMBL" id="JBHTOP010000022">
    <property type="protein sequence ID" value="MFD1671708.1"/>
    <property type="molecule type" value="Genomic_DNA"/>
</dbReference>
<dbReference type="InterPro" id="IPR050072">
    <property type="entry name" value="Peptidase_M20A"/>
</dbReference>
<comment type="caution">
    <text evidence="9">The sequence shown here is derived from an EMBL/GenBank/DDBJ whole genome shotgun (WGS) entry which is preliminary data.</text>
</comment>
<evidence type="ECO:0000313" key="9">
    <source>
        <dbReference type="EMBL" id="MFD1671708.1"/>
    </source>
</evidence>
<dbReference type="Proteomes" id="UP001597267">
    <property type="component" value="Unassembled WGS sequence"/>
</dbReference>
<dbReference type="InterPro" id="IPR001261">
    <property type="entry name" value="ArgE/DapE_CS"/>
</dbReference>
<dbReference type="InterPro" id="IPR002933">
    <property type="entry name" value="Peptidase_M20"/>
</dbReference>
<protein>
    <submittedName>
        <fullName evidence="9">Dipeptidase PepV</fullName>
        <ecNumber evidence="9">3.4.13.-</ecNumber>
    </submittedName>
</protein>
<keyword evidence="4" id="KW-0479">Metal-binding</keyword>
<evidence type="ECO:0000256" key="4">
    <source>
        <dbReference type="ARBA" id="ARBA00022723"/>
    </source>
</evidence>
<dbReference type="SUPFAM" id="SSF53187">
    <property type="entry name" value="Zn-dependent exopeptidases"/>
    <property type="match status" value="1"/>
</dbReference>